<dbReference type="CDD" id="cd22827">
    <property type="entry name" value="Gal_Rha_Lectin_SUL-I-like"/>
    <property type="match status" value="1"/>
</dbReference>
<dbReference type="Gene3D" id="2.60.120.740">
    <property type="match status" value="1"/>
</dbReference>
<dbReference type="Proteomes" id="UP001152320">
    <property type="component" value="Chromosome 21"/>
</dbReference>
<name>A0A9Q0YKH4_HOLLE</name>
<evidence type="ECO:0000313" key="2">
    <source>
        <dbReference type="EMBL" id="KAJ8021867.1"/>
    </source>
</evidence>
<dbReference type="AlphaFoldDB" id="A0A9Q0YKH4"/>
<reference evidence="2" key="1">
    <citation type="submission" date="2021-10" db="EMBL/GenBank/DDBJ databases">
        <title>Tropical sea cucumber genome reveals ecological adaptation and Cuvierian tubules defense mechanism.</title>
        <authorList>
            <person name="Chen T."/>
        </authorList>
    </citation>
    <scope>NUCLEOTIDE SEQUENCE</scope>
    <source>
        <strain evidence="2">Nanhai2018</strain>
        <tissue evidence="2">Muscle</tissue>
    </source>
</reference>
<dbReference type="InterPro" id="IPR043159">
    <property type="entry name" value="Lectin_gal-bd_sf"/>
</dbReference>
<proteinExistence type="predicted"/>
<evidence type="ECO:0000259" key="1">
    <source>
        <dbReference type="PROSITE" id="PS50228"/>
    </source>
</evidence>
<keyword evidence="3" id="KW-1185">Reference proteome</keyword>
<evidence type="ECO:0000313" key="3">
    <source>
        <dbReference type="Proteomes" id="UP001152320"/>
    </source>
</evidence>
<dbReference type="EMBL" id="JAIZAY010000021">
    <property type="protein sequence ID" value="KAJ8021867.1"/>
    <property type="molecule type" value="Genomic_DNA"/>
</dbReference>
<sequence length="331" mass="38879">MIGAWENKATCIRKGRGDNFILDKPTKGIMKGRNWQEFYIRHSQDLWEIGYEDTGKVIATVQDENPFDIKYVGVKSEERSSWKFELPGFGRRVIRQDIHKPGRYQWIFPELYQEDFYLDFAVKSGRDASLVFYESNGYDDETYEILIGEKNDKTLLRRNKEEDPIDVVDTPDILHEKHFRYFWVEYRGGNLKFGRWGEEDAIIEFNDENPLAVRYFGITSYKNKSWWRFYTPCPEPLHICEHESYTLKCSEGFIRIKSALYGRSNGGYCYRKGSVKEKSDCGDPKHSLRVLRGECSGEKECTIKASNSIFKDPCVGTFKYLQFEYSCCKCD</sequence>
<dbReference type="InterPro" id="IPR000922">
    <property type="entry name" value="Lectin_gal-bd_dom"/>
</dbReference>
<gene>
    <name evidence="2" type="ORF">HOLleu_39183</name>
</gene>
<dbReference type="InterPro" id="IPR022041">
    <property type="entry name" value="Methyltransf_FA"/>
</dbReference>
<dbReference type="Pfam" id="PF02140">
    <property type="entry name" value="SUEL_Lectin"/>
    <property type="match status" value="1"/>
</dbReference>
<dbReference type="OrthoDB" id="1100386at2759"/>
<dbReference type="GO" id="GO:0030246">
    <property type="term" value="F:carbohydrate binding"/>
    <property type="evidence" value="ECO:0007669"/>
    <property type="project" value="InterPro"/>
</dbReference>
<organism evidence="2 3">
    <name type="scientific">Holothuria leucospilota</name>
    <name type="common">Black long sea cucumber</name>
    <name type="synonym">Mertensiothuria leucospilota</name>
    <dbReference type="NCBI Taxonomy" id="206669"/>
    <lineage>
        <taxon>Eukaryota</taxon>
        <taxon>Metazoa</taxon>
        <taxon>Echinodermata</taxon>
        <taxon>Eleutherozoa</taxon>
        <taxon>Echinozoa</taxon>
        <taxon>Holothuroidea</taxon>
        <taxon>Aspidochirotacea</taxon>
        <taxon>Aspidochirotida</taxon>
        <taxon>Holothuriidae</taxon>
        <taxon>Holothuria</taxon>
    </lineage>
</organism>
<accession>A0A9Q0YKH4</accession>
<protein>
    <submittedName>
        <fullName evidence="2">L-rhamnose-binding lectin ELEL-1</fullName>
    </submittedName>
</protein>
<dbReference type="Pfam" id="PF12248">
    <property type="entry name" value="Methyltransf_FA"/>
    <property type="match status" value="2"/>
</dbReference>
<dbReference type="PROSITE" id="PS50228">
    <property type="entry name" value="SUEL_LECTIN"/>
    <property type="match status" value="1"/>
</dbReference>
<comment type="caution">
    <text evidence="2">The sequence shown here is derived from an EMBL/GenBank/DDBJ whole genome shotgun (WGS) entry which is preliminary data.</text>
</comment>
<feature type="domain" description="SUEL-type lectin" evidence="1">
    <location>
        <begin position="239"/>
        <end position="328"/>
    </location>
</feature>
<dbReference type="PANTHER" id="PTHR46780">
    <property type="entry name" value="PROTEIN EVA-1"/>
    <property type="match status" value="1"/>
</dbReference>